<name>A0ABU5C4I7_9BACI</name>
<accession>A0ABU5C4I7</accession>
<dbReference type="Proteomes" id="UP001281447">
    <property type="component" value="Unassembled WGS sequence"/>
</dbReference>
<keyword evidence="2" id="KW-1185">Reference proteome</keyword>
<dbReference type="RefSeq" id="WP_390355093.1">
    <property type="nucleotide sequence ID" value="NZ_JBHUIZ010000006.1"/>
</dbReference>
<gene>
    <name evidence="1" type="ORF">RWE15_06800</name>
</gene>
<protein>
    <recommendedName>
        <fullName evidence="3">N-acetyltransferase domain-containing protein</fullName>
    </recommendedName>
</protein>
<organism evidence="1 2">
    <name type="scientific">Tigheibacillus halophilus</name>
    <dbReference type="NCBI Taxonomy" id="361280"/>
    <lineage>
        <taxon>Bacteria</taxon>
        <taxon>Bacillati</taxon>
        <taxon>Bacillota</taxon>
        <taxon>Bacilli</taxon>
        <taxon>Bacillales</taxon>
        <taxon>Bacillaceae</taxon>
        <taxon>Tigheibacillus</taxon>
    </lineage>
</organism>
<reference evidence="1 2" key="1">
    <citation type="submission" date="2023-10" db="EMBL/GenBank/DDBJ databases">
        <title>Virgibacillus halophilus 5B73C genome.</title>
        <authorList>
            <person name="Miliotis G."/>
            <person name="Sengupta P."/>
            <person name="Hameed A."/>
            <person name="Chuvochina M."/>
            <person name="Mcdonagh F."/>
            <person name="Simpson A.C."/>
            <person name="Singh N.K."/>
            <person name="Rekha P.D."/>
            <person name="Raman K."/>
            <person name="Hugenholtz P."/>
            <person name="Venkateswaran K."/>
        </authorList>
    </citation>
    <scope>NUCLEOTIDE SEQUENCE [LARGE SCALE GENOMIC DNA]</scope>
    <source>
        <strain evidence="1 2">5B73C</strain>
    </source>
</reference>
<evidence type="ECO:0008006" key="3">
    <source>
        <dbReference type="Google" id="ProtNLM"/>
    </source>
</evidence>
<evidence type="ECO:0000313" key="1">
    <source>
        <dbReference type="EMBL" id="MDY0394244.1"/>
    </source>
</evidence>
<sequence>MKIIAAYRMPLEQVETFLQTADKVEKASLLQHGYVLVIDEVIKGCFIWMPVENGIYWLKQLYIAKDAAGKLPVVLETIVQMAKEKQAEKLYVQSHQPVVDILLDALQFCPQQHGIQLESQQENKGKWWAYQVS</sequence>
<comment type="caution">
    <text evidence="1">The sequence shown here is derived from an EMBL/GenBank/DDBJ whole genome shotgun (WGS) entry which is preliminary data.</text>
</comment>
<evidence type="ECO:0000313" key="2">
    <source>
        <dbReference type="Proteomes" id="UP001281447"/>
    </source>
</evidence>
<proteinExistence type="predicted"/>
<dbReference type="EMBL" id="JAWDIP010000003">
    <property type="protein sequence ID" value="MDY0394244.1"/>
    <property type="molecule type" value="Genomic_DNA"/>
</dbReference>